<dbReference type="GO" id="GO:0030217">
    <property type="term" value="P:T cell differentiation"/>
    <property type="evidence" value="ECO:0007669"/>
    <property type="project" value="Ensembl"/>
</dbReference>
<dbReference type="InterPro" id="IPR056421">
    <property type="entry name" value="TPR_GEMI5"/>
</dbReference>
<dbReference type="InterPro" id="IPR015943">
    <property type="entry name" value="WD40/YVTN_repeat-like_dom_sf"/>
</dbReference>
<dbReference type="SUPFAM" id="SSF117289">
    <property type="entry name" value="Nucleoporin domain"/>
    <property type="match status" value="2"/>
</dbReference>
<evidence type="ECO:0000256" key="4">
    <source>
        <dbReference type="SAM" id="MobiDB-lite"/>
    </source>
</evidence>
<dbReference type="GO" id="GO:0000387">
    <property type="term" value="P:spliceosomal snRNP assembly"/>
    <property type="evidence" value="ECO:0007669"/>
    <property type="project" value="TreeGrafter"/>
</dbReference>
<feature type="compositionally biased region" description="Basic residues" evidence="4">
    <location>
        <begin position="710"/>
        <end position="730"/>
    </location>
</feature>
<gene>
    <name evidence="10" type="primary">gemin5</name>
</gene>
<feature type="region of interest" description="Disordered" evidence="4">
    <location>
        <begin position="701"/>
        <end position="805"/>
    </location>
</feature>
<dbReference type="PROSITE" id="PS50082">
    <property type="entry name" value="WD_REPEATS_2"/>
    <property type="match status" value="4"/>
</dbReference>
<feature type="region of interest" description="Disordered" evidence="4">
    <location>
        <begin position="1391"/>
        <end position="1445"/>
    </location>
</feature>
<name>A0A6P8FPA3_CLUHA</name>
<feature type="region of interest" description="Disordered" evidence="4">
    <location>
        <begin position="1329"/>
        <end position="1349"/>
    </location>
</feature>
<dbReference type="Pfam" id="PF23775">
    <property type="entry name" value="Beta-prop_RIG_2nd"/>
    <property type="match status" value="1"/>
</dbReference>
<dbReference type="InterPro" id="IPR011047">
    <property type="entry name" value="Quinoprotein_ADH-like_sf"/>
</dbReference>
<evidence type="ECO:0000313" key="9">
    <source>
        <dbReference type="Proteomes" id="UP000515152"/>
    </source>
</evidence>
<dbReference type="GO" id="GO:0070657">
    <property type="term" value="P:neuromast regeneration"/>
    <property type="evidence" value="ECO:0007669"/>
    <property type="project" value="Ensembl"/>
</dbReference>
<dbReference type="InterPro" id="IPR020472">
    <property type="entry name" value="WD40_PAC1"/>
</dbReference>
<feature type="repeat" description="WD" evidence="3">
    <location>
        <begin position="668"/>
        <end position="710"/>
    </location>
</feature>
<dbReference type="PANTHER" id="PTHR46362">
    <property type="entry name" value="GEM-ASSOCIATED PROTEIN 5"/>
    <property type="match status" value="1"/>
</dbReference>
<evidence type="ECO:0000259" key="8">
    <source>
        <dbReference type="Pfam" id="PF23777"/>
    </source>
</evidence>
<dbReference type="InterPro" id="IPR056424">
    <property type="entry name" value="Beta-prop_GEMI5_2nd"/>
</dbReference>
<dbReference type="GeneID" id="105890532"/>
<dbReference type="SMART" id="SM00320">
    <property type="entry name" value="WD40"/>
    <property type="match status" value="12"/>
</dbReference>
<keyword evidence="2" id="KW-0677">Repeat</keyword>
<dbReference type="InterPro" id="IPR056432">
    <property type="entry name" value="Beta-prop_GEMI5_1st"/>
</dbReference>
<dbReference type="PRINTS" id="PR00320">
    <property type="entry name" value="GPROTEINBRPT"/>
</dbReference>
<evidence type="ECO:0000259" key="5">
    <source>
        <dbReference type="Pfam" id="PF23770"/>
    </source>
</evidence>
<feature type="domain" description="Gem-associated protein 5 TPR" evidence="6">
    <location>
        <begin position="898"/>
        <end position="1106"/>
    </location>
</feature>
<evidence type="ECO:0000259" key="6">
    <source>
        <dbReference type="Pfam" id="PF23774"/>
    </source>
</evidence>
<feature type="compositionally biased region" description="Polar residues" evidence="4">
    <location>
        <begin position="1333"/>
        <end position="1345"/>
    </location>
</feature>
<feature type="domain" description="Gem-associated protein 5 second beta-propeller" evidence="7">
    <location>
        <begin position="384"/>
        <end position="692"/>
    </location>
</feature>
<reference evidence="10" key="1">
    <citation type="submission" date="2025-08" db="UniProtKB">
        <authorList>
            <consortium name="RefSeq"/>
        </authorList>
    </citation>
    <scope>IDENTIFICATION</scope>
</reference>
<dbReference type="Pfam" id="PF23774">
    <property type="entry name" value="TPR_GEMI5"/>
    <property type="match status" value="1"/>
</dbReference>
<dbReference type="Pfam" id="PF00400">
    <property type="entry name" value="WD40"/>
    <property type="match status" value="1"/>
</dbReference>
<dbReference type="SUPFAM" id="SSF50998">
    <property type="entry name" value="Quinoprotein alcohol dehydrogenase-like"/>
    <property type="match status" value="1"/>
</dbReference>
<evidence type="ECO:0000256" key="2">
    <source>
        <dbReference type="ARBA" id="ARBA00022737"/>
    </source>
</evidence>
<dbReference type="PROSITE" id="PS00678">
    <property type="entry name" value="WD_REPEATS_1"/>
    <property type="match status" value="2"/>
</dbReference>
<dbReference type="GO" id="GO:0005634">
    <property type="term" value="C:nucleus"/>
    <property type="evidence" value="ECO:0007669"/>
    <property type="project" value="TreeGrafter"/>
</dbReference>
<feature type="repeat" description="WD" evidence="3">
    <location>
        <begin position="50"/>
        <end position="94"/>
    </location>
</feature>
<sequence>MHERLLPPSPNWYCSRCSDTNAKGILGFGARNSIYLVQVTAASPIILGELSGHKERVSGFVFSPHHGEESFCASTSDDKTVKIWDIEKRVVVSEHNAHEHTITAVDWSPKEKTLVVTGDEKGVVMCFWHNSINVHSFMPQPRAIFCLTCSPHNENHVAIGYKDGLVAVIDISKKGAMIHRLRGHDDEIHALAWCPQPGEEGLYSRPEDGRAGGDAGVAGTEPGGGGGAAGAGCFLASGSKDQTVRIWSTDKGKGIMTFKLPFLKRRGAAVDPGVKERIWLTVHWPKGMPTHVVTSCFGGELVLWDLARSEKPKWTLLGASADSQNHNRIVFNLSSAVVEDTELLISTSMDREIKCWSLSTLECCWSLPTLGGFVYSLSSSPVASGLLAVGVGDNMIRVWNTITLHRKYDTKLFWQGIRSKVTALSWHPTKEAHLAFGTDDGKVGIYDVFSNKPPHSSSTYHKKTVYTIAWGPPVPPLSFGADKPSSSLYSCGGDGIIFQHDPWKLAADASNIDKLICDTNQIKHKLSPHTDFNWKPDGKVLAVGNEDGSIGVFAAPDLKQLCTIEQHHKIINTLRWHHAHSSSPDLHALLASGSSNAIIYVHNLHCAIESPGEQPVSITEAFRSLEGHTSKITGLDWSPHHDARLVTVCYDGTAQVWDVMKDEPLHNYRGHRGRLLCVQWSSVEPELVWTGGDDFTVHEWSVSKQEHTKPPKGKRAQQFKAKMKKKKKLTGKGGMRIEDNESPVGEVERGGGGEEEEKKEKKGMKIGSVTEETEAAPSSNGEGEEEEERGSISTTLTPGLPEWRRGSCSKAYTTVFTPERFHNGERDATPLRKEEKRKEKPESSLKRKKQRSLLPLSTSMDHRPRDDLLRDCVTLASYTHTRDEVVHCVPGSGEHIQLGLFSDRDALQRMLEEEERSHVEGGHYESMFNLRLWRGQEVEALKLATEKGELNDYLISVAPMAGFRVWFEAVEAYVKQLSRQDQHLKAATHLLSIGKFYDAVSLLKSHHFYREAIAMAKARLRPDDLVLVDLYMTWAEQLERDGHYTAGAKCYLAVGRDFDAAKIIGKKGDVASLRAAATLARVSGHLELSRSFSLRCAKDLAAAQDWRGAQEVLQHESLLGNRLLFSVNELLVRRLSQVGVVTWTPASTHDWSVPCAKDFLQAVEGVWQQEFDVSASSPHHLRRAQEELGKAENPPTTANVPLKQLLSQVALDVSLSMLSWLLGDGSTTLEHFLRAVVRGSEAANFTLMAETCVLLFPRGLDSLTLYPNTLDSSSDESSAVLRSLEAFICYQQLYRTWWAGAAHSPAVAIARDSDSLSEPPKKDLNILHEQDSENGTNGTNGSVGPNSAARGQEELCGVLLEVGRRVLSEPHAVLQASQPAIAEVQRRVTDLVQQHSRGQEAPPGSEETQHTCPISDQEPPSQQHTCLSSDQEPPSSQQHEGPSSGAECLPALIAAIAEHNKAVADMPEHVKKYPFPDVLECCIVILYLATPEHPTTEALRLLHKYGASLRPAWQRFI</sequence>
<feature type="domain" description="Gem-associated protein 5 first beta-propeller" evidence="5">
    <location>
        <begin position="57"/>
        <end position="194"/>
    </location>
</feature>
<evidence type="ECO:0000313" key="10">
    <source>
        <dbReference type="RefSeq" id="XP_031428189.1"/>
    </source>
</evidence>
<evidence type="ECO:0000256" key="1">
    <source>
        <dbReference type="ARBA" id="ARBA00022574"/>
    </source>
</evidence>
<feature type="region of interest" description="Disordered" evidence="4">
    <location>
        <begin position="202"/>
        <end position="224"/>
    </location>
</feature>
<organism evidence="9 10">
    <name type="scientific">Clupea harengus</name>
    <name type="common">Atlantic herring</name>
    <dbReference type="NCBI Taxonomy" id="7950"/>
    <lineage>
        <taxon>Eukaryota</taxon>
        <taxon>Metazoa</taxon>
        <taxon>Chordata</taxon>
        <taxon>Craniata</taxon>
        <taxon>Vertebrata</taxon>
        <taxon>Euteleostomi</taxon>
        <taxon>Actinopterygii</taxon>
        <taxon>Neopterygii</taxon>
        <taxon>Teleostei</taxon>
        <taxon>Clupei</taxon>
        <taxon>Clupeiformes</taxon>
        <taxon>Clupeoidei</taxon>
        <taxon>Clupeidae</taxon>
        <taxon>Clupea</taxon>
    </lineage>
</organism>
<feature type="repeat" description="WD" evidence="3">
    <location>
        <begin position="234"/>
        <end position="257"/>
    </location>
</feature>
<proteinExistence type="predicted"/>
<dbReference type="Pfam" id="PF23770">
    <property type="entry name" value="Beta-prop_RIG_1st"/>
    <property type="match status" value="1"/>
</dbReference>
<dbReference type="InterPro" id="IPR056420">
    <property type="entry name" value="GEMI5_RBS"/>
</dbReference>
<dbReference type="CTD" id="25929"/>
<dbReference type="GO" id="GO:0003730">
    <property type="term" value="F:mRNA 3'-UTR binding"/>
    <property type="evidence" value="ECO:0007669"/>
    <property type="project" value="TreeGrafter"/>
</dbReference>
<dbReference type="InterPro" id="IPR052640">
    <property type="entry name" value="Gemin-5"/>
</dbReference>
<dbReference type="KEGG" id="char:105890532"/>
<dbReference type="GO" id="GO:0032797">
    <property type="term" value="C:SMN complex"/>
    <property type="evidence" value="ECO:0007669"/>
    <property type="project" value="TreeGrafter"/>
</dbReference>
<feature type="compositionally biased region" description="Gly residues" evidence="4">
    <location>
        <begin position="212"/>
        <end position="224"/>
    </location>
</feature>
<dbReference type="RefSeq" id="XP_031428189.1">
    <property type="nucleotide sequence ID" value="XM_031572329.2"/>
</dbReference>
<dbReference type="Gene3D" id="2.130.10.10">
    <property type="entry name" value="YVTN repeat-like/Quinoprotein amine dehydrogenase"/>
    <property type="match status" value="2"/>
</dbReference>
<feature type="domain" description="Gem-associated protein 5 RBS" evidence="8">
    <location>
        <begin position="1159"/>
        <end position="1506"/>
    </location>
</feature>
<keyword evidence="1 3" id="KW-0853">WD repeat</keyword>
<feature type="compositionally biased region" description="Basic and acidic residues" evidence="4">
    <location>
        <begin position="819"/>
        <end position="845"/>
    </location>
</feature>
<evidence type="ECO:0000259" key="7">
    <source>
        <dbReference type="Pfam" id="PF23775"/>
    </source>
</evidence>
<evidence type="ECO:0000256" key="3">
    <source>
        <dbReference type="PROSITE-ProRule" id="PRU00221"/>
    </source>
</evidence>
<keyword evidence="9" id="KW-1185">Reference proteome</keyword>
<feature type="repeat" description="WD" evidence="3">
    <location>
        <begin position="625"/>
        <end position="667"/>
    </location>
</feature>
<dbReference type="InterPro" id="IPR001680">
    <property type="entry name" value="WD40_rpt"/>
</dbReference>
<dbReference type="PANTHER" id="PTHR46362:SF1">
    <property type="entry name" value="GEM-ASSOCIATED PROTEIN 5"/>
    <property type="match status" value="1"/>
</dbReference>
<dbReference type="OrthoDB" id="7326421at2759"/>
<feature type="compositionally biased region" description="Polar residues" evidence="4">
    <location>
        <begin position="1410"/>
        <end position="1441"/>
    </location>
</feature>
<feature type="compositionally biased region" description="Basic and acidic residues" evidence="4">
    <location>
        <begin position="746"/>
        <end position="760"/>
    </location>
</feature>
<protein>
    <submittedName>
        <fullName evidence="10">Gem-associated protein 5</fullName>
    </submittedName>
</protein>
<dbReference type="PROSITE" id="PS50294">
    <property type="entry name" value="WD_REPEATS_REGION"/>
    <property type="match status" value="2"/>
</dbReference>
<dbReference type="Pfam" id="PF23777">
    <property type="entry name" value="GEMI5_RBS"/>
    <property type="match status" value="1"/>
</dbReference>
<dbReference type="Proteomes" id="UP000515152">
    <property type="component" value="Chromosome 8"/>
</dbReference>
<accession>A0A6P8FPA3</accession>
<dbReference type="InterPro" id="IPR019775">
    <property type="entry name" value="WD40_repeat_CS"/>
</dbReference>
<feature type="region of interest" description="Disordered" evidence="4">
    <location>
        <begin position="819"/>
        <end position="861"/>
    </location>
</feature>